<organism evidence="3 4">
    <name type="scientific">Rhizopus oryzae</name>
    <name type="common">Mucormycosis agent</name>
    <name type="synonym">Rhizopus arrhizus var. delemar</name>
    <dbReference type="NCBI Taxonomy" id="64495"/>
    <lineage>
        <taxon>Eukaryota</taxon>
        <taxon>Fungi</taxon>
        <taxon>Fungi incertae sedis</taxon>
        <taxon>Mucoromycota</taxon>
        <taxon>Mucoromycotina</taxon>
        <taxon>Mucoromycetes</taxon>
        <taxon>Mucorales</taxon>
        <taxon>Mucorineae</taxon>
        <taxon>Rhizopodaceae</taxon>
        <taxon>Rhizopus</taxon>
    </lineage>
</organism>
<dbReference type="AlphaFoldDB" id="A0A9P6YAP2"/>
<gene>
    <name evidence="3" type="ORF">G6F51_006534</name>
</gene>
<keyword evidence="2" id="KW-0732">Signal</keyword>
<dbReference type="EMBL" id="JAANIT010000897">
    <property type="protein sequence ID" value="KAG1543663.1"/>
    <property type="molecule type" value="Genomic_DNA"/>
</dbReference>
<sequence>MKFISVLTVIVLISATVSAAPQPWWGHGHNKPHGGGNKEINQNAGGAGNGGSNSGLGAGILSGGVLSKSENNNNIKQNAEIH</sequence>
<evidence type="ECO:0000313" key="4">
    <source>
        <dbReference type="Proteomes" id="UP000717996"/>
    </source>
</evidence>
<accession>A0A9P6YAP2</accession>
<name>A0A9P6YAP2_RHIOR</name>
<evidence type="ECO:0000256" key="1">
    <source>
        <dbReference type="SAM" id="MobiDB-lite"/>
    </source>
</evidence>
<reference evidence="3" key="1">
    <citation type="journal article" date="2020" name="Microb. Genom.">
        <title>Genetic diversity of clinical and environmental Mucorales isolates obtained from an investigation of mucormycosis cases among solid organ transplant recipients.</title>
        <authorList>
            <person name="Nguyen M.H."/>
            <person name="Kaul D."/>
            <person name="Muto C."/>
            <person name="Cheng S.J."/>
            <person name="Richter R.A."/>
            <person name="Bruno V.M."/>
            <person name="Liu G."/>
            <person name="Beyhan S."/>
            <person name="Sundermann A.J."/>
            <person name="Mounaud S."/>
            <person name="Pasculle A.W."/>
            <person name="Nierman W.C."/>
            <person name="Driscoll E."/>
            <person name="Cumbie R."/>
            <person name="Clancy C.J."/>
            <person name="Dupont C.L."/>
        </authorList>
    </citation>
    <scope>NUCLEOTIDE SEQUENCE</scope>
    <source>
        <strain evidence="3">GL16</strain>
    </source>
</reference>
<protein>
    <submittedName>
        <fullName evidence="3">Uncharacterized protein</fullName>
    </submittedName>
</protein>
<evidence type="ECO:0000313" key="3">
    <source>
        <dbReference type="EMBL" id="KAG1543663.1"/>
    </source>
</evidence>
<feature type="signal peptide" evidence="2">
    <location>
        <begin position="1"/>
        <end position="19"/>
    </location>
</feature>
<feature type="chain" id="PRO_5040434930" evidence="2">
    <location>
        <begin position="20"/>
        <end position="82"/>
    </location>
</feature>
<dbReference type="Proteomes" id="UP000717996">
    <property type="component" value="Unassembled WGS sequence"/>
</dbReference>
<comment type="caution">
    <text evidence="3">The sequence shown here is derived from an EMBL/GenBank/DDBJ whole genome shotgun (WGS) entry which is preliminary data.</text>
</comment>
<feature type="region of interest" description="Disordered" evidence="1">
    <location>
        <begin position="22"/>
        <end position="53"/>
    </location>
</feature>
<proteinExistence type="predicted"/>
<evidence type="ECO:0000256" key="2">
    <source>
        <dbReference type="SAM" id="SignalP"/>
    </source>
</evidence>